<dbReference type="SUPFAM" id="SSF56281">
    <property type="entry name" value="Metallo-hydrolase/oxidoreductase"/>
    <property type="match status" value="1"/>
</dbReference>
<dbReference type="Gene3D" id="3.60.15.10">
    <property type="entry name" value="Ribonuclease Z/Hydroxyacylglutathione hydrolase-like"/>
    <property type="match status" value="1"/>
</dbReference>
<dbReference type="CDD" id="cd06262">
    <property type="entry name" value="metallo-hydrolase-like_MBL-fold"/>
    <property type="match status" value="1"/>
</dbReference>
<sequence length="296" mass="31726">MTVLERGWLSANGVLFTGPSAALVDTGYWSHAGQTLELVRSALGAQPLARILNTHLHSDHCGGNAALQAAWPQVQTHIAPGQAAQVRDWDAQALGYVPTGQHCPRFRIEGVLVPGTAVELGGRPWQIHAAPGHDPHSVVLFEPAARLLISADALWEKGFGVVFPELDGEHAFAEVGATLDLIERLAPATVIPGHGPIFHDVAGALAAARARLDGFVQSPLRHARYAAKVLVKFKLLEWQRIDQTGLLAWTAATPYMAQLHARHFAQDTAAQWVDTLVDELVASGAARREAGLLLNA</sequence>
<dbReference type="KEGG" id="aant:HUK68_01855"/>
<protein>
    <submittedName>
        <fullName evidence="2">MBL fold metallo-hydrolase</fullName>
    </submittedName>
</protein>
<proteinExistence type="predicted"/>
<dbReference type="AlphaFoldDB" id="A0A6N1XB15"/>
<reference evidence="2 3" key="1">
    <citation type="submission" date="2020-06" db="EMBL/GenBank/DDBJ databases">
        <title>Acidovorax antarctica sp. nov., isolated from Corinth ice sheet soil, Antarctic Fields Peninsula.</title>
        <authorList>
            <person name="Xu Q."/>
            <person name="Peng F."/>
        </authorList>
    </citation>
    <scope>NUCLEOTIDE SEQUENCE [LARGE SCALE GENOMIC DNA]</scope>
    <source>
        <strain evidence="2 3">16-35-5</strain>
    </source>
</reference>
<dbReference type="PANTHER" id="PTHR42951:SF14">
    <property type="entry name" value="METALLO-BETA-LACTAMASE SUPERFAMILY PROTEIN"/>
    <property type="match status" value="1"/>
</dbReference>
<dbReference type="InterPro" id="IPR036866">
    <property type="entry name" value="RibonucZ/Hydroxyglut_hydro"/>
</dbReference>
<dbReference type="EMBL" id="CP054840">
    <property type="protein sequence ID" value="QKV54906.1"/>
    <property type="molecule type" value="Genomic_DNA"/>
</dbReference>
<dbReference type="GO" id="GO:0016787">
    <property type="term" value="F:hydrolase activity"/>
    <property type="evidence" value="ECO:0007669"/>
    <property type="project" value="UniProtKB-KW"/>
</dbReference>
<keyword evidence="2" id="KW-0378">Hydrolase</keyword>
<evidence type="ECO:0000259" key="1">
    <source>
        <dbReference type="SMART" id="SM00849"/>
    </source>
</evidence>
<gene>
    <name evidence="2" type="ORF">HUK68_01855</name>
</gene>
<dbReference type="InterPro" id="IPR001279">
    <property type="entry name" value="Metallo-B-lactamas"/>
</dbReference>
<evidence type="ECO:0000313" key="2">
    <source>
        <dbReference type="EMBL" id="QKV54906.1"/>
    </source>
</evidence>
<dbReference type="Pfam" id="PF00753">
    <property type="entry name" value="Lactamase_B"/>
    <property type="match status" value="1"/>
</dbReference>
<dbReference type="InterPro" id="IPR050855">
    <property type="entry name" value="NDM-1-like"/>
</dbReference>
<dbReference type="Proteomes" id="UP000509579">
    <property type="component" value="Chromosome"/>
</dbReference>
<name>A0A6N1XB15_9BURK</name>
<keyword evidence="3" id="KW-1185">Reference proteome</keyword>
<dbReference type="PANTHER" id="PTHR42951">
    <property type="entry name" value="METALLO-BETA-LACTAMASE DOMAIN-CONTAINING"/>
    <property type="match status" value="1"/>
</dbReference>
<dbReference type="SMART" id="SM00849">
    <property type="entry name" value="Lactamase_B"/>
    <property type="match status" value="1"/>
</dbReference>
<evidence type="ECO:0000313" key="3">
    <source>
        <dbReference type="Proteomes" id="UP000509579"/>
    </source>
</evidence>
<feature type="domain" description="Metallo-beta-lactamase" evidence="1">
    <location>
        <begin position="10"/>
        <end position="194"/>
    </location>
</feature>
<dbReference type="RefSeq" id="WP_175505701.1">
    <property type="nucleotide sequence ID" value="NZ_CAURQT010000002.1"/>
</dbReference>
<accession>A0A6N1XB15</accession>
<organism evidence="2 3">
    <name type="scientific">Comamonas antarctica</name>
    <dbReference type="NCBI Taxonomy" id="2743470"/>
    <lineage>
        <taxon>Bacteria</taxon>
        <taxon>Pseudomonadati</taxon>
        <taxon>Pseudomonadota</taxon>
        <taxon>Betaproteobacteria</taxon>
        <taxon>Burkholderiales</taxon>
        <taxon>Comamonadaceae</taxon>
        <taxon>Comamonas</taxon>
    </lineage>
</organism>